<feature type="region of interest" description="Disordered" evidence="1">
    <location>
        <begin position="188"/>
        <end position="207"/>
    </location>
</feature>
<organism evidence="2 3">
    <name type="scientific">Sporothrix epigloea</name>
    <dbReference type="NCBI Taxonomy" id="1892477"/>
    <lineage>
        <taxon>Eukaryota</taxon>
        <taxon>Fungi</taxon>
        <taxon>Dikarya</taxon>
        <taxon>Ascomycota</taxon>
        <taxon>Pezizomycotina</taxon>
        <taxon>Sordariomycetes</taxon>
        <taxon>Sordariomycetidae</taxon>
        <taxon>Ophiostomatales</taxon>
        <taxon>Ophiostomataceae</taxon>
        <taxon>Sporothrix</taxon>
    </lineage>
</organism>
<feature type="region of interest" description="Disordered" evidence="1">
    <location>
        <begin position="212"/>
        <end position="232"/>
    </location>
</feature>
<evidence type="ECO:0000313" key="3">
    <source>
        <dbReference type="Proteomes" id="UP001642502"/>
    </source>
</evidence>
<feature type="compositionally biased region" description="Polar residues" evidence="1">
    <location>
        <begin position="161"/>
        <end position="173"/>
    </location>
</feature>
<feature type="region of interest" description="Disordered" evidence="1">
    <location>
        <begin position="253"/>
        <end position="280"/>
    </location>
</feature>
<feature type="compositionally biased region" description="Basic residues" evidence="1">
    <location>
        <begin position="212"/>
        <end position="221"/>
    </location>
</feature>
<evidence type="ECO:0008006" key="4">
    <source>
        <dbReference type="Google" id="ProtNLM"/>
    </source>
</evidence>
<reference evidence="2 3" key="1">
    <citation type="submission" date="2024-01" db="EMBL/GenBank/DDBJ databases">
        <authorList>
            <person name="Allen C."/>
            <person name="Tagirdzhanova G."/>
        </authorList>
    </citation>
    <scope>NUCLEOTIDE SEQUENCE [LARGE SCALE GENOMIC DNA]</scope>
    <source>
        <strain evidence="2 3">CBS 119000</strain>
    </source>
</reference>
<dbReference type="EMBL" id="CAWUON010000009">
    <property type="protein sequence ID" value="CAK7264976.1"/>
    <property type="molecule type" value="Genomic_DNA"/>
</dbReference>
<name>A0ABP0DDK5_9PEZI</name>
<protein>
    <recommendedName>
        <fullName evidence="4">Myb-like domain-containing protein</fullName>
    </recommendedName>
</protein>
<proteinExistence type="predicted"/>
<evidence type="ECO:0000313" key="2">
    <source>
        <dbReference type="EMBL" id="CAK7264976.1"/>
    </source>
</evidence>
<comment type="caution">
    <text evidence="2">The sequence shown here is derived from an EMBL/GenBank/DDBJ whole genome shotgun (WGS) entry which is preliminary data.</text>
</comment>
<accession>A0ABP0DDK5</accession>
<keyword evidence="3" id="KW-1185">Reference proteome</keyword>
<dbReference type="Proteomes" id="UP001642502">
    <property type="component" value="Unassembled WGS sequence"/>
</dbReference>
<sequence>MREKNWNTRADKDLFFTILSVKNIGIISGIEWANIGHHMRVLGYDFSNEGCRQHFQGLRRSQKKVELLADAKGISPGSSATVGADAAEEAHPARLANPVRRRSRKQPLAAAQAGVGVSEEGHYSPGKADFATSAGTASKGQGGADAKSPPASVAAPDETGSDNLNTGQNTTPNVKHVDGATSASAVDSVCTSPVAPPADPTAAPADAPLWRTGRHQQHHCHRPQEQSRQQHGYGYDTTEQIVAIRSDAGHDVAKRTASGCNGPKSQDVHDMTPSFGTHRDTIVDRYNEVDRANRDDTDSPHAKRPRLGILIRDRDQAFGRVDHL</sequence>
<feature type="region of interest" description="Disordered" evidence="1">
    <location>
        <begin position="76"/>
        <end position="177"/>
    </location>
</feature>
<evidence type="ECO:0000256" key="1">
    <source>
        <dbReference type="SAM" id="MobiDB-lite"/>
    </source>
</evidence>
<gene>
    <name evidence="2" type="ORF">SEPCBS119000_001270</name>
</gene>